<dbReference type="InterPro" id="IPR022025">
    <property type="entry name" value="Amidoligase_2"/>
</dbReference>
<dbReference type="EMBL" id="KV722475">
    <property type="protein sequence ID" value="OCH87735.1"/>
    <property type="molecule type" value="Genomic_DNA"/>
</dbReference>
<organism evidence="1 2">
    <name type="scientific">Obba rivulosa</name>
    <dbReference type="NCBI Taxonomy" id="1052685"/>
    <lineage>
        <taxon>Eukaryota</taxon>
        <taxon>Fungi</taxon>
        <taxon>Dikarya</taxon>
        <taxon>Basidiomycota</taxon>
        <taxon>Agaricomycotina</taxon>
        <taxon>Agaricomycetes</taxon>
        <taxon>Polyporales</taxon>
        <taxon>Gelatoporiaceae</taxon>
        <taxon>Obba</taxon>
    </lineage>
</organism>
<dbReference type="Pfam" id="PF12224">
    <property type="entry name" value="Amidoligase_2"/>
    <property type="match status" value="1"/>
</dbReference>
<keyword evidence="2" id="KW-1185">Reference proteome</keyword>
<accession>A0A8E2AYG2</accession>
<dbReference type="Proteomes" id="UP000250043">
    <property type="component" value="Unassembled WGS sequence"/>
</dbReference>
<protein>
    <submittedName>
        <fullName evidence="1">Uncharacterized protein</fullName>
    </submittedName>
</protein>
<gene>
    <name evidence="1" type="ORF">OBBRIDRAFT_136466</name>
</gene>
<reference evidence="1 2" key="1">
    <citation type="submission" date="2016-07" db="EMBL/GenBank/DDBJ databases">
        <title>Draft genome of the white-rot fungus Obba rivulosa 3A-2.</title>
        <authorList>
            <consortium name="DOE Joint Genome Institute"/>
            <person name="Miettinen O."/>
            <person name="Riley R."/>
            <person name="Acob R."/>
            <person name="Barry K."/>
            <person name="Cullen D."/>
            <person name="De Vries R."/>
            <person name="Hainaut M."/>
            <person name="Hatakka A."/>
            <person name="Henrissat B."/>
            <person name="Hilden K."/>
            <person name="Kuo R."/>
            <person name="Labutti K."/>
            <person name="Lipzen A."/>
            <person name="Makela M.R."/>
            <person name="Sandor L."/>
            <person name="Spatafora J.W."/>
            <person name="Grigoriev I.V."/>
            <person name="Hibbett D.S."/>
        </authorList>
    </citation>
    <scope>NUCLEOTIDE SEQUENCE [LARGE SCALE GENOMIC DNA]</scope>
    <source>
        <strain evidence="1 2">3A-2</strain>
    </source>
</reference>
<sequence length="222" mass="25533">MCTLALVQRFWDSREVSLSLISRRSQRACTYSRVCLLLVIAPKDCELNPVDIIDSLHALHRLGRSSNLTEVNYVKSICGNREFDQFTIEQAIDEIWSKRKVEHLVSLMNPPHSGVPDGEHCRCYCKVNFLSYFDKGTIEFRQHEGTVEQDTIFSWVQFVLAFVRNTVNLSDTNVKKLQPTVEDLLSLVGKTTFQAIQRRRIVMGRTMSKWPQFAFANVLAAF</sequence>
<name>A0A8E2AYG2_9APHY</name>
<dbReference type="PANTHER" id="PTHR36847:SF1">
    <property type="entry name" value="AMIDOLIGASE ENZYME"/>
    <property type="match status" value="1"/>
</dbReference>
<evidence type="ECO:0000313" key="2">
    <source>
        <dbReference type="Proteomes" id="UP000250043"/>
    </source>
</evidence>
<evidence type="ECO:0000313" key="1">
    <source>
        <dbReference type="EMBL" id="OCH87735.1"/>
    </source>
</evidence>
<dbReference type="PANTHER" id="PTHR36847">
    <property type="entry name" value="AMIDOLIGASE ENZYME"/>
    <property type="match status" value="1"/>
</dbReference>
<dbReference type="AlphaFoldDB" id="A0A8E2AYG2"/>
<dbReference type="OrthoDB" id="412402at2759"/>
<proteinExistence type="predicted"/>